<feature type="region of interest" description="Disordered" evidence="1">
    <location>
        <begin position="229"/>
        <end position="320"/>
    </location>
</feature>
<organism evidence="3 4">
    <name type="scientific">Natronoglycomyces albus</name>
    <dbReference type="NCBI Taxonomy" id="2811108"/>
    <lineage>
        <taxon>Bacteria</taxon>
        <taxon>Bacillati</taxon>
        <taxon>Actinomycetota</taxon>
        <taxon>Actinomycetes</taxon>
        <taxon>Glycomycetales</taxon>
        <taxon>Glycomycetaceae</taxon>
        <taxon>Natronoglycomyces</taxon>
    </lineage>
</organism>
<dbReference type="KEGG" id="nav:JQS30_10960"/>
<feature type="compositionally biased region" description="Polar residues" evidence="1">
    <location>
        <begin position="257"/>
        <end position="268"/>
    </location>
</feature>
<keyword evidence="2" id="KW-0472">Membrane</keyword>
<dbReference type="Proteomes" id="UP000662939">
    <property type="component" value="Chromosome"/>
</dbReference>
<keyword evidence="2" id="KW-0812">Transmembrane</keyword>
<dbReference type="AlphaFoldDB" id="A0A895XRS3"/>
<protein>
    <submittedName>
        <fullName evidence="3">Uncharacterized protein</fullName>
    </submittedName>
</protein>
<gene>
    <name evidence="3" type="ORF">JQS30_10960</name>
</gene>
<feature type="transmembrane region" description="Helical" evidence="2">
    <location>
        <begin position="21"/>
        <end position="43"/>
    </location>
</feature>
<keyword evidence="2" id="KW-1133">Transmembrane helix</keyword>
<feature type="region of interest" description="Disordered" evidence="1">
    <location>
        <begin position="166"/>
        <end position="188"/>
    </location>
</feature>
<feature type="transmembrane region" description="Helical" evidence="2">
    <location>
        <begin position="193"/>
        <end position="218"/>
    </location>
</feature>
<evidence type="ECO:0000313" key="3">
    <source>
        <dbReference type="EMBL" id="QSB04318.1"/>
    </source>
</evidence>
<feature type="transmembrane region" description="Helical" evidence="2">
    <location>
        <begin position="49"/>
        <end position="69"/>
    </location>
</feature>
<name>A0A895XRS3_9ACTN</name>
<dbReference type="EMBL" id="CP070496">
    <property type="protein sequence ID" value="QSB04318.1"/>
    <property type="molecule type" value="Genomic_DNA"/>
</dbReference>
<evidence type="ECO:0000313" key="4">
    <source>
        <dbReference type="Proteomes" id="UP000662939"/>
    </source>
</evidence>
<accession>A0A895XRS3</accession>
<evidence type="ECO:0000256" key="1">
    <source>
        <dbReference type="SAM" id="MobiDB-lite"/>
    </source>
</evidence>
<keyword evidence="4" id="KW-1185">Reference proteome</keyword>
<evidence type="ECO:0000256" key="2">
    <source>
        <dbReference type="SAM" id="Phobius"/>
    </source>
</evidence>
<reference evidence="3" key="1">
    <citation type="submission" date="2021-02" db="EMBL/GenBank/DDBJ databases">
        <title>Natronoglycomyces albus gen. nov., sp. nov, a haloalkaliphilic actinobacterium from a soda solonchak soil.</title>
        <authorList>
            <person name="Sorokin D.Y."/>
            <person name="Khijniak T.V."/>
            <person name="Zakharycheva A.P."/>
            <person name="Boueva O.V."/>
            <person name="Ariskina E.V."/>
            <person name="Hahnke R.L."/>
            <person name="Bunk B."/>
            <person name="Sproer C."/>
            <person name="Schumann P."/>
            <person name="Evtushenko L.I."/>
            <person name="Kublanov I.V."/>
        </authorList>
    </citation>
    <scope>NUCLEOTIDE SEQUENCE</scope>
    <source>
        <strain evidence="3">DSM 106290</strain>
    </source>
</reference>
<sequence>MDPKKGEDTPTGEHKNSGLDLSVVQVLAAAGAATLGAVFATVIGVYGTIIGTAVLSLITSVGSVLLVHFTNKTTEKIKVPLKGAVGGRPNSQQSDYDGDATALLRPDWDTDAGAYRSTHIFAVGDPDATVEFGTVDENGRATGVATVTMADPTLAEELNFQGQNDLTVVEGGHPGPTGPEATDEDEKPSRKKLWVSIAVSTVLVFLITVVALTVMALAQDKNPNYYFSPSPGPSPGVMTPNVEESVDQWDPAPGGEDTNQPENDQGTAEPTEDSTPETTPPGDDSTDEGDAGDDEVDEDEDDDEDHEADADDPEPTPTRN</sequence>
<feature type="compositionally biased region" description="Acidic residues" evidence="1">
    <location>
        <begin position="284"/>
        <end position="314"/>
    </location>
</feature>
<dbReference type="RefSeq" id="WP_213170316.1">
    <property type="nucleotide sequence ID" value="NZ_CP070496.1"/>
</dbReference>
<proteinExistence type="predicted"/>